<feature type="compositionally biased region" description="Acidic residues" evidence="1">
    <location>
        <begin position="71"/>
        <end position="83"/>
    </location>
</feature>
<dbReference type="EMBL" id="CAJEUB010000070">
    <property type="protein sequence ID" value="CAD1848169.1"/>
    <property type="molecule type" value="Genomic_DNA"/>
</dbReference>
<organism evidence="2">
    <name type="scientific">Ananas comosus var. bracteatus</name>
    <name type="common">red pineapple</name>
    <dbReference type="NCBI Taxonomy" id="296719"/>
    <lineage>
        <taxon>Eukaryota</taxon>
        <taxon>Viridiplantae</taxon>
        <taxon>Streptophyta</taxon>
        <taxon>Embryophyta</taxon>
        <taxon>Tracheophyta</taxon>
        <taxon>Spermatophyta</taxon>
        <taxon>Magnoliopsida</taxon>
        <taxon>Liliopsida</taxon>
        <taxon>Poales</taxon>
        <taxon>Bromeliaceae</taxon>
        <taxon>Bromelioideae</taxon>
        <taxon>Ananas</taxon>
    </lineage>
</organism>
<evidence type="ECO:0000256" key="1">
    <source>
        <dbReference type="SAM" id="MobiDB-lite"/>
    </source>
</evidence>
<dbReference type="InterPro" id="IPR006502">
    <property type="entry name" value="PDDEXK-like"/>
</dbReference>
<accession>A0A6V7QYG5</accession>
<dbReference type="Pfam" id="PF04720">
    <property type="entry name" value="PDDEXK_6"/>
    <property type="match status" value="1"/>
</dbReference>
<sequence>MAVNNRAKRVTDPLDANVRARLRGEVTGYGSSGSDHDAAPCLSGLVHAFLLQNPPSSEDDGGDLEEREREGEEEEEEEEEEGGAADRAAAAAEEAWLRRGREGGAAAFRRAAMARLRAAGYDAGICKARLEGPGVSAGSYEYIDVVVAASEKNVKGSSRYIVDAEVAAGLEVARATEGYGRVVGAVPALVVARAEAVGGRSGWRRRRRGGRCGARASTSPLEEAPLLARQVARPLPQDHQPLALLLLLLRRRRRRGQVPRRGVFSGGFERV</sequence>
<dbReference type="PANTHER" id="PTHR31579:SF84">
    <property type="entry name" value="F21O3.6 PROTEIN"/>
    <property type="match status" value="1"/>
</dbReference>
<feature type="region of interest" description="Disordered" evidence="1">
    <location>
        <begin position="51"/>
        <end position="91"/>
    </location>
</feature>
<name>A0A6V7QYG5_ANACO</name>
<reference evidence="2" key="1">
    <citation type="submission" date="2020-07" db="EMBL/GenBank/DDBJ databases">
        <authorList>
            <person name="Lin J."/>
        </authorList>
    </citation>
    <scope>NUCLEOTIDE SEQUENCE</scope>
</reference>
<evidence type="ECO:0000313" key="2">
    <source>
        <dbReference type="EMBL" id="CAD1848169.1"/>
    </source>
</evidence>
<gene>
    <name evidence="2" type="ORF">CB5_LOCUS31380</name>
</gene>
<dbReference type="AlphaFoldDB" id="A0A6V7QYG5"/>
<protein>
    <submittedName>
        <fullName evidence="2">Uncharacterized protein</fullName>
    </submittedName>
</protein>
<dbReference type="PANTHER" id="PTHR31579">
    <property type="entry name" value="OS03G0796600 PROTEIN"/>
    <property type="match status" value="1"/>
</dbReference>
<proteinExistence type="predicted"/>